<dbReference type="KEGG" id="pef:A7E78_04030"/>
<feature type="domain" description="Type I restriction modification DNA specificity" evidence="5">
    <location>
        <begin position="3"/>
        <end position="171"/>
    </location>
</feature>
<comment type="similarity">
    <text evidence="1">Belongs to the type-I restriction system S methylase family.</text>
</comment>
<evidence type="ECO:0000259" key="5">
    <source>
        <dbReference type="Pfam" id="PF01420"/>
    </source>
</evidence>
<dbReference type="SUPFAM" id="SSF116734">
    <property type="entry name" value="DNA methylase specificity domain"/>
    <property type="match status" value="2"/>
</dbReference>
<dbReference type="Pfam" id="PF01420">
    <property type="entry name" value="Methylase_S"/>
    <property type="match status" value="1"/>
</dbReference>
<evidence type="ECO:0000256" key="2">
    <source>
        <dbReference type="ARBA" id="ARBA00022747"/>
    </source>
</evidence>
<accession>A0A1L3GMF8</accession>
<keyword evidence="2" id="KW-0680">Restriction system</keyword>
<gene>
    <name evidence="6" type="ORF">A7E78_04030</name>
</gene>
<dbReference type="CDD" id="cd17260">
    <property type="entry name" value="RMtype1_S_EcoEI-TRD1-CR1_like"/>
    <property type="match status" value="1"/>
</dbReference>
<dbReference type="InterPro" id="IPR000055">
    <property type="entry name" value="Restrct_endonuc_typeI_TRD"/>
</dbReference>
<reference evidence="6 7" key="1">
    <citation type="journal article" date="2017" name="Genome Announc.">
        <title>Complete Genome Sequences of Two Acetylene-Fermenting Pelobacter acetylenicus Strains.</title>
        <authorList>
            <person name="Sutton J.M."/>
            <person name="Baesman S.M."/>
            <person name="Fierst J.L."/>
            <person name="Poret-Peterson A.T."/>
            <person name="Oremland R.S."/>
            <person name="Dunlap D.S."/>
            <person name="Akob D.M."/>
        </authorList>
    </citation>
    <scope>NUCLEOTIDE SEQUENCE [LARGE SCALE GENOMIC DNA]</scope>
    <source>
        <strain evidence="6 7">SFB93</strain>
    </source>
</reference>
<evidence type="ECO:0000256" key="4">
    <source>
        <dbReference type="SAM" id="Coils"/>
    </source>
</evidence>
<dbReference type="RefSeq" id="WP_072283037.1">
    <property type="nucleotide sequence ID" value="NZ_CP015519.1"/>
</dbReference>
<dbReference type="OrthoDB" id="5363772at2"/>
<keyword evidence="3" id="KW-0238">DNA-binding</keyword>
<evidence type="ECO:0000313" key="6">
    <source>
        <dbReference type="EMBL" id="APG27075.1"/>
    </source>
</evidence>
<evidence type="ECO:0000313" key="7">
    <source>
        <dbReference type="Proteomes" id="UP000182517"/>
    </source>
</evidence>
<proteinExistence type="inferred from homology"/>
<dbReference type="InterPro" id="IPR044946">
    <property type="entry name" value="Restrct_endonuc_typeI_TRD_sf"/>
</dbReference>
<name>A0A1L3GMF8_9BACT</name>
<dbReference type="GO" id="GO:0003677">
    <property type="term" value="F:DNA binding"/>
    <property type="evidence" value="ECO:0007669"/>
    <property type="project" value="UniProtKB-KW"/>
</dbReference>
<evidence type="ECO:0000256" key="1">
    <source>
        <dbReference type="ARBA" id="ARBA00010923"/>
    </source>
</evidence>
<feature type="coiled-coil region" evidence="4">
    <location>
        <begin position="163"/>
        <end position="193"/>
    </location>
</feature>
<dbReference type="PANTHER" id="PTHR43140:SF1">
    <property type="entry name" value="TYPE I RESTRICTION ENZYME ECOKI SPECIFICITY SUBUNIT"/>
    <property type="match status" value="1"/>
</dbReference>
<dbReference type="EMBL" id="CP015519">
    <property type="protein sequence ID" value="APG27075.1"/>
    <property type="molecule type" value="Genomic_DNA"/>
</dbReference>
<keyword evidence="4" id="KW-0175">Coiled coil</keyword>
<dbReference type="REBASE" id="165834">
    <property type="entry name" value="S.Psp93ORF4015P"/>
</dbReference>
<sequence>MLPANWSVAKIGEICEVNPRLNKAEIPDDLLVSFVPMPAVGAGDGSIDVSLERPASEVKKGFTGFKQGDVLFAKITPCMENGKMAIVPKVANGYGFGSTEFHVLRPKPEIDARYLYYFVSSQNFRGIAARYMTGAVGQKRVSTTYLKEQKIPIAPEAQQKRIVAEIEKQFSRLNEAVANLKRVKVNLKRYKAAVLKAAVEGKLTEEWRRQHPDVEPADKLLEQILVERREKWQGRGKYKEPVAPDTTDLPELPEGWCWASIEQLTHLVTSGSRGWGGSYADSGPLFIRAQDIKTDSLVLKNVARVNVPSKAEGIRSAVTNHDILVTITGANVTKSALVLGLEERAFVSQHVALLKPCLISISEFLYFWIVSPANGRRQLEDWAYGAGKPGLSLEQIRSLLVALPPLAEQLQVTAEVERLLSIVAETEAQIDANLCRAGRMRQSILKQAFSGRLTN</sequence>
<dbReference type="Gene3D" id="3.90.220.20">
    <property type="entry name" value="DNA methylase specificity domains"/>
    <property type="match status" value="2"/>
</dbReference>
<dbReference type="PANTHER" id="PTHR43140">
    <property type="entry name" value="TYPE-1 RESTRICTION ENZYME ECOKI SPECIFICITY PROTEIN"/>
    <property type="match status" value="1"/>
</dbReference>
<dbReference type="AlphaFoldDB" id="A0A1L3GMF8"/>
<dbReference type="STRING" id="1842532.A7E78_04030"/>
<protein>
    <recommendedName>
        <fullName evidence="5">Type I restriction modification DNA specificity domain-containing protein</fullName>
    </recommendedName>
</protein>
<dbReference type="GO" id="GO:0009307">
    <property type="term" value="P:DNA restriction-modification system"/>
    <property type="evidence" value="ECO:0007669"/>
    <property type="project" value="UniProtKB-KW"/>
</dbReference>
<dbReference type="Proteomes" id="UP000182517">
    <property type="component" value="Chromosome"/>
</dbReference>
<dbReference type="InterPro" id="IPR051212">
    <property type="entry name" value="Type-I_RE_S_subunit"/>
</dbReference>
<organism evidence="6 7">
    <name type="scientific">Syntrophotalea acetylenivorans</name>
    <dbReference type="NCBI Taxonomy" id="1842532"/>
    <lineage>
        <taxon>Bacteria</taxon>
        <taxon>Pseudomonadati</taxon>
        <taxon>Thermodesulfobacteriota</taxon>
        <taxon>Desulfuromonadia</taxon>
        <taxon>Desulfuromonadales</taxon>
        <taxon>Syntrophotaleaceae</taxon>
        <taxon>Syntrophotalea</taxon>
    </lineage>
</organism>
<keyword evidence="7" id="KW-1185">Reference proteome</keyword>
<evidence type="ECO:0000256" key="3">
    <source>
        <dbReference type="ARBA" id="ARBA00023125"/>
    </source>
</evidence>